<evidence type="ECO:0000256" key="2">
    <source>
        <dbReference type="ARBA" id="ARBA00004567"/>
    </source>
</evidence>
<evidence type="ECO:0000256" key="7">
    <source>
        <dbReference type="ARBA" id="ARBA00042384"/>
    </source>
</evidence>
<dbReference type="EMBL" id="JAFJMO010000009">
    <property type="protein sequence ID" value="KAJ8267274.1"/>
    <property type="molecule type" value="Genomic_DNA"/>
</dbReference>
<feature type="compositionally biased region" description="Polar residues" evidence="9">
    <location>
        <begin position="253"/>
        <end position="262"/>
    </location>
</feature>
<feature type="region of interest" description="Disordered" evidence="9">
    <location>
        <begin position="253"/>
        <end position="282"/>
    </location>
</feature>
<protein>
    <recommendedName>
        <fullName evidence="6">Nucleoporin NUP42</fullName>
    </recommendedName>
    <alternativeName>
        <fullName evidence="7">Nucleoporin-like protein 2</fullName>
    </alternativeName>
</protein>
<sequence>MTVCNFFLQGRCRYGEKCWNEHPRGGGGYGSYSRPPAQSSSNRGGGGFGNKVWVNPSQRSSSFPKGGSSDWGRGAGEDSSFSFSNQNRFSALNSQQISATTSQGNDNDKYVETVSRDMEVWASSGQWPFSCYSAGKASISGFTELAPEELRLEYYTSQASGTLQHYANAVQQLASQWRSRVQELTNPNSTTRAALIAELNSPPSASLGFPSAGSGFSAGGSHTAGASGFGSAAQTGPASFGSAPTAASFSFSNPTSFANPSPSKDAPAGLPAGRGRPSWGADQLFTPQGDLSAEELKEFTERRFTLGQVPLRPPPADLLVV</sequence>
<dbReference type="AlphaFoldDB" id="A0A9Q1DCQ2"/>
<dbReference type="SMART" id="SM00356">
    <property type="entry name" value="ZnF_C3H1"/>
    <property type="match status" value="1"/>
</dbReference>
<feature type="domain" description="C3H1-type" evidence="10">
    <location>
        <begin position="1"/>
        <end position="25"/>
    </location>
</feature>
<dbReference type="GO" id="GO:0005643">
    <property type="term" value="C:nuclear pore"/>
    <property type="evidence" value="ECO:0007669"/>
    <property type="project" value="UniProtKB-SubCell"/>
</dbReference>
<dbReference type="OrthoDB" id="20729at2759"/>
<dbReference type="InterPro" id="IPR000571">
    <property type="entry name" value="Znf_CCCH"/>
</dbReference>
<keyword evidence="8" id="KW-0862">Zinc</keyword>
<keyword evidence="8" id="KW-0479">Metal-binding</keyword>
<name>A0A9Q1DCQ2_CONCO</name>
<keyword evidence="3" id="KW-0906">Nuclear pore complex</keyword>
<evidence type="ECO:0000259" key="10">
    <source>
        <dbReference type="PROSITE" id="PS50103"/>
    </source>
</evidence>
<evidence type="ECO:0000256" key="4">
    <source>
        <dbReference type="ARBA" id="ARBA00023242"/>
    </source>
</evidence>
<dbReference type="PANTHER" id="PTHR46527:SF1">
    <property type="entry name" value="NUCLEOPORIN NUP42"/>
    <property type="match status" value="1"/>
</dbReference>
<evidence type="ECO:0000256" key="3">
    <source>
        <dbReference type="ARBA" id="ARBA00023132"/>
    </source>
</evidence>
<proteinExistence type="predicted"/>
<feature type="zinc finger region" description="C3H1-type" evidence="8">
    <location>
        <begin position="1"/>
        <end position="25"/>
    </location>
</feature>
<evidence type="ECO:0000313" key="11">
    <source>
        <dbReference type="EMBL" id="KAJ8267274.1"/>
    </source>
</evidence>
<organism evidence="11 12">
    <name type="scientific">Conger conger</name>
    <name type="common">Conger eel</name>
    <name type="synonym">Muraena conger</name>
    <dbReference type="NCBI Taxonomy" id="82655"/>
    <lineage>
        <taxon>Eukaryota</taxon>
        <taxon>Metazoa</taxon>
        <taxon>Chordata</taxon>
        <taxon>Craniata</taxon>
        <taxon>Vertebrata</taxon>
        <taxon>Euteleostomi</taxon>
        <taxon>Actinopterygii</taxon>
        <taxon>Neopterygii</taxon>
        <taxon>Teleostei</taxon>
        <taxon>Anguilliformes</taxon>
        <taxon>Congridae</taxon>
        <taxon>Conger</taxon>
    </lineage>
</organism>
<gene>
    <name evidence="11" type="ORF">COCON_G00124460</name>
</gene>
<dbReference type="Gene3D" id="4.10.1000.10">
    <property type="entry name" value="Zinc finger, CCCH-type"/>
    <property type="match status" value="1"/>
</dbReference>
<evidence type="ECO:0000256" key="5">
    <source>
        <dbReference type="ARBA" id="ARBA00037262"/>
    </source>
</evidence>
<reference evidence="11" key="1">
    <citation type="journal article" date="2023" name="Science">
        <title>Genome structures resolve the early diversification of teleost fishes.</title>
        <authorList>
            <person name="Parey E."/>
            <person name="Louis A."/>
            <person name="Montfort J."/>
            <person name="Bouchez O."/>
            <person name="Roques C."/>
            <person name="Iampietro C."/>
            <person name="Lluch J."/>
            <person name="Castinel A."/>
            <person name="Donnadieu C."/>
            <person name="Desvignes T."/>
            <person name="Floi Bucao C."/>
            <person name="Jouanno E."/>
            <person name="Wen M."/>
            <person name="Mejri S."/>
            <person name="Dirks R."/>
            <person name="Jansen H."/>
            <person name="Henkel C."/>
            <person name="Chen W.J."/>
            <person name="Zahm M."/>
            <person name="Cabau C."/>
            <person name="Klopp C."/>
            <person name="Thompson A.W."/>
            <person name="Robinson-Rechavi M."/>
            <person name="Braasch I."/>
            <person name="Lecointre G."/>
            <person name="Bobe J."/>
            <person name="Postlethwait J.H."/>
            <person name="Berthelot C."/>
            <person name="Roest Crollius H."/>
            <person name="Guiguen Y."/>
        </authorList>
    </citation>
    <scope>NUCLEOTIDE SEQUENCE</scope>
    <source>
        <strain evidence="11">Concon-B</strain>
    </source>
</reference>
<evidence type="ECO:0000256" key="8">
    <source>
        <dbReference type="PROSITE-ProRule" id="PRU00723"/>
    </source>
</evidence>
<keyword evidence="4" id="KW-0539">Nucleus</keyword>
<evidence type="ECO:0000313" key="12">
    <source>
        <dbReference type="Proteomes" id="UP001152803"/>
    </source>
</evidence>
<keyword evidence="3" id="KW-0811">Translocation</keyword>
<dbReference type="InterPro" id="IPR051767">
    <property type="entry name" value="Nucleoporin_NUP42"/>
</dbReference>
<comment type="caution">
    <text evidence="11">The sequence shown here is derived from an EMBL/GenBank/DDBJ whole genome shotgun (WGS) entry which is preliminary data.</text>
</comment>
<dbReference type="PANTHER" id="PTHR46527">
    <property type="entry name" value="NUCLEOPORIN-LIKE PROTEIN 2"/>
    <property type="match status" value="1"/>
</dbReference>
<keyword evidence="3" id="KW-0509">mRNA transport</keyword>
<dbReference type="Proteomes" id="UP001152803">
    <property type="component" value="Unassembled WGS sequence"/>
</dbReference>
<dbReference type="PROSITE" id="PS50103">
    <property type="entry name" value="ZF_C3H1"/>
    <property type="match status" value="1"/>
</dbReference>
<dbReference type="GO" id="GO:0008270">
    <property type="term" value="F:zinc ion binding"/>
    <property type="evidence" value="ECO:0007669"/>
    <property type="project" value="UniProtKB-KW"/>
</dbReference>
<evidence type="ECO:0000256" key="1">
    <source>
        <dbReference type="ARBA" id="ARBA00004335"/>
    </source>
</evidence>
<keyword evidence="8" id="KW-0863">Zinc-finger</keyword>
<evidence type="ECO:0000256" key="6">
    <source>
        <dbReference type="ARBA" id="ARBA00039886"/>
    </source>
</evidence>
<keyword evidence="3" id="KW-0813">Transport</keyword>
<dbReference type="GO" id="GO:0031965">
    <property type="term" value="C:nuclear membrane"/>
    <property type="evidence" value="ECO:0007669"/>
    <property type="project" value="UniProtKB-SubCell"/>
</dbReference>
<keyword evidence="12" id="KW-1185">Reference proteome</keyword>
<accession>A0A9Q1DCQ2</accession>
<evidence type="ECO:0000256" key="9">
    <source>
        <dbReference type="SAM" id="MobiDB-lite"/>
    </source>
</evidence>
<feature type="region of interest" description="Disordered" evidence="9">
    <location>
        <begin position="27"/>
        <end position="79"/>
    </location>
</feature>
<comment type="subcellular location">
    <subcellularLocation>
        <location evidence="1">Nucleus membrane</location>
        <topology evidence="1">Peripheral membrane protein</topology>
        <orientation evidence="1">Cytoplasmic side</orientation>
    </subcellularLocation>
    <subcellularLocation>
        <location evidence="2">Nucleus</location>
        <location evidence="2">Nuclear pore complex</location>
    </subcellularLocation>
</comment>
<keyword evidence="3" id="KW-0653">Protein transport</keyword>
<comment type="function">
    <text evidence="5">Required for the export of mRNAs containing poly(A) tails from the nucleus into the cytoplasm.</text>
</comment>